<feature type="region of interest" description="Disordered" evidence="1">
    <location>
        <begin position="1"/>
        <end position="57"/>
    </location>
</feature>
<dbReference type="Gene3D" id="3.30.360.10">
    <property type="entry name" value="Dihydrodipicolinate Reductase, domain 2"/>
    <property type="match status" value="1"/>
</dbReference>
<evidence type="ECO:0000256" key="1">
    <source>
        <dbReference type="SAM" id="MobiDB-lite"/>
    </source>
</evidence>
<dbReference type="Gene3D" id="3.40.50.720">
    <property type="entry name" value="NAD(P)-binding Rossmann-like Domain"/>
    <property type="match status" value="1"/>
</dbReference>
<dbReference type="PANTHER" id="PTHR43377:SF12">
    <property type="entry name" value="BINDING ROSSMANN FOLD OXIDOREDUCTASE, PUTATIVE (AFU_ORTHOLOGUE AFUA_3G11840)-RELATED"/>
    <property type="match status" value="1"/>
</dbReference>
<evidence type="ECO:0000259" key="3">
    <source>
        <dbReference type="Pfam" id="PF02894"/>
    </source>
</evidence>
<evidence type="ECO:0000313" key="4">
    <source>
        <dbReference type="EMBL" id="RSH92990.1"/>
    </source>
</evidence>
<dbReference type="Pfam" id="PF01408">
    <property type="entry name" value="GFO_IDH_MocA"/>
    <property type="match status" value="1"/>
</dbReference>
<dbReference type="SUPFAM" id="SSF51735">
    <property type="entry name" value="NAD(P)-binding Rossmann-fold domains"/>
    <property type="match status" value="1"/>
</dbReference>
<feature type="compositionally biased region" description="Polar residues" evidence="1">
    <location>
        <begin position="7"/>
        <end position="17"/>
    </location>
</feature>
<feature type="compositionally biased region" description="Gly residues" evidence="1">
    <location>
        <begin position="48"/>
        <end position="57"/>
    </location>
</feature>
<reference evidence="4 5" key="1">
    <citation type="submission" date="2018-11" db="EMBL/GenBank/DDBJ databases">
        <title>Genome sequence of Saitozyma podzolica DSM 27192.</title>
        <authorList>
            <person name="Aliyu H."/>
            <person name="Gorte O."/>
            <person name="Ochsenreither K."/>
        </authorList>
    </citation>
    <scope>NUCLEOTIDE SEQUENCE [LARGE SCALE GENOMIC DNA]</scope>
    <source>
        <strain evidence="4 5">DSM 27192</strain>
    </source>
</reference>
<dbReference type="AlphaFoldDB" id="A0A427YPL0"/>
<proteinExistence type="predicted"/>
<dbReference type="InterPro" id="IPR051450">
    <property type="entry name" value="Gfo/Idh/MocA_Oxidoreductases"/>
</dbReference>
<organism evidence="4 5">
    <name type="scientific">Saitozyma podzolica</name>
    <dbReference type="NCBI Taxonomy" id="1890683"/>
    <lineage>
        <taxon>Eukaryota</taxon>
        <taxon>Fungi</taxon>
        <taxon>Dikarya</taxon>
        <taxon>Basidiomycota</taxon>
        <taxon>Agaricomycotina</taxon>
        <taxon>Tremellomycetes</taxon>
        <taxon>Tremellales</taxon>
        <taxon>Trimorphomycetaceae</taxon>
        <taxon>Saitozyma</taxon>
    </lineage>
</organism>
<dbReference type="EMBL" id="RSCD01000005">
    <property type="protein sequence ID" value="RSH92990.1"/>
    <property type="molecule type" value="Genomic_DNA"/>
</dbReference>
<feature type="domain" description="Gfo/Idh/MocA-like oxidoreductase N-terminal" evidence="2">
    <location>
        <begin position="71"/>
        <end position="187"/>
    </location>
</feature>
<accession>A0A427YPL0</accession>
<dbReference type="InterPro" id="IPR000683">
    <property type="entry name" value="Gfo/Idh/MocA-like_OxRdtase_N"/>
</dbReference>
<evidence type="ECO:0008006" key="6">
    <source>
        <dbReference type="Google" id="ProtNLM"/>
    </source>
</evidence>
<dbReference type="STRING" id="1890683.A0A427YPL0"/>
<gene>
    <name evidence="4" type="ORF">EHS25_008438</name>
</gene>
<dbReference type="OrthoDB" id="64915at2759"/>
<comment type="caution">
    <text evidence="4">The sequence shown here is derived from an EMBL/GenBank/DDBJ whole genome shotgun (WGS) entry which is preliminary data.</text>
</comment>
<dbReference type="GO" id="GO:0000166">
    <property type="term" value="F:nucleotide binding"/>
    <property type="evidence" value="ECO:0007669"/>
    <property type="project" value="InterPro"/>
</dbReference>
<name>A0A427YPL0_9TREE</name>
<evidence type="ECO:0000259" key="2">
    <source>
        <dbReference type="Pfam" id="PF01408"/>
    </source>
</evidence>
<feature type="domain" description="Gfo/Idh/MocA-like oxidoreductase C-terminal" evidence="3">
    <location>
        <begin position="227"/>
        <end position="505"/>
    </location>
</feature>
<evidence type="ECO:0000313" key="5">
    <source>
        <dbReference type="Proteomes" id="UP000279259"/>
    </source>
</evidence>
<dbReference type="InterPro" id="IPR036291">
    <property type="entry name" value="NAD(P)-bd_dom_sf"/>
</dbReference>
<protein>
    <recommendedName>
        <fullName evidence="6">Gfo/Idh/MocA-like oxidoreductase N-terminal domain-containing protein</fullName>
    </recommendedName>
</protein>
<dbReference type="InterPro" id="IPR004104">
    <property type="entry name" value="Gfo/Idh/MocA-like_OxRdtase_C"/>
</dbReference>
<dbReference type="PANTHER" id="PTHR43377">
    <property type="entry name" value="BILIVERDIN REDUCTASE A"/>
    <property type="match status" value="1"/>
</dbReference>
<dbReference type="Pfam" id="PF02894">
    <property type="entry name" value="GFO_IDH_MocA_C"/>
    <property type="match status" value="1"/>
</dbReference>
<dbReference type="SUPFAM" id="SSF55347">
    <property type="entry name" value="Glyceraldehyde-3-phosphate dehydrogenase-like, C-terminal domain"/>
    <property type="match status" value="1"/>
</dbReference>
<dbReference type="Proteomes" id="UP000279259">
    <property type="component" value="Unassembled WGS sequence"/>
</dbReference>
<sequence>MSELEVPSTNVPTTVPSITEHGVGATLPHMSGSASASAEEKGPTVNGHGRGYDGVNGNGTAHGHGEVKCVTMAVVGAGQRGQVYASYALEHPELAKVIAVAEPRPHRRKVMSRAHNILEDMQFTNWKDLHAKGKIADAILVCVLDDLHAELVTAFSKQGYHILCEKPMATSVDDCVKMVKEVEAAPDTIFGIGHGPGEARAPTRYAISFADDVRSVLRYSPYNRAVKEVIDSGALGEIINIQHIEPVGNQHFAHSFVRGNWHKEAETSFALMTKSCHDIDVLSYYLSGLTPKKVHSFGSIGHFKPSKKPAEAGDAKRCFDCAYESKCVWSAKKIYVEPLKGTEDTERWAKHVVDADVLDIENVSEALKTTSPYGRCVYECGNDVVDHQVVNVEYEGGVTASMTMSAFTESICYRGTRIQGTKGELIGDMETFSVFDFLTRTKTLHSPPHEGGGHGGGDLGLSRTFVRAVAERDQAVLGVTPEEVLNSHLLVFAAEKARRDERVVDFDQFKRGAVKGVKVF</sequence>
<keyword evidence="5" id="KW-1185">Reference proteome</keyword>